<sequence length="124" mass="14173">MKNKIFLAALIFTVTGITGYSQTVNGVPISEIDVEYVEIVGNFRLFSNKFTITIDFGQETKLFSDREAQIRDEYGQALNFNSMVDALNFMSKNGYDFVDVYVVNNDDFTAHHYLLRKGKNLPRP</sequence>
<dbReference type="RefSeq" id="WP_346756927.1">
    <property type="nucleotide sequence ID" value="NZ_JAUJEB010000001.1"/>
</dbReference>
<keyword evidence="2" id="KW-1185">Reference proteome</keyword>
<comment type="caution">
    <text evidence="1">The sequence shown here is derived from an EMBL/GenBank/DDBJ whole genome shotgun (WGS) entry which is preliminary data.</text>
</comment>
<name>A0ABT8L1H8_9BACT</name>
<evidence type="ECO:0000313" key="1">
    <source>
        <dbReference type="EMBL" id="MDN5211597.1"/>
    </source>
</evidence>
<protein>
    <submittedName>
        <fullName evidence="1">Uncharacterized protein</fullName>
    </submittedName>
</protein>
<reference evidence="1" key="1">
    <citation type="submission" date="2023-06" db="EMBL/GenBank/DDBJ databases">
        <title>Genomic of Agaribacillus aureum.</title>
        <authorList>
            <person name="Wang G."/>
        </authorList>
    </citation>
    <scope>NUCLEOTIDE SEQUENCE</scope>
    <source>
        <strain evidence="1">BMA12</strain>
    </source>
</reference>
<accession>A0ABT8L1H8</accession>
<dbReference type="EMBL" id="JAUJEB010000001">
    <property type="protein sequence ID" value="MDN5211597.1"/>
    <property type="molecule type" value="Genomic_DNA"/>
</dbReference>
<proteinExistence type="predicted"/>
<dbReference type="Proteomes" id="UP001172083">
    <property type="component" value="Unassembled WGS sequence"/>
</dbReference>
<organism evidence="1 2">
    <name type="scientific">Agaribacillus aureus</name>
    <dbReference type="NCBI Taxonomy" id="3051825"/>
    <lineage>
        <taxon>Bacteria</taxon>
        <taxon>Pseudomonadati</taxon>
        <taxon>Bacteroidota</taxon>
        <taxon>Cytophagia</taxon>
        <taxon>Cytophagales</taxon>
        <taxon>Splendidivirgaceae</taxon>
        <taxon>Agaribacillus</taxon>
    </lineage>
</organism>
<evidence type="ECO:0000313" key="2">
    <source>
        <dbReference type="Proteomes" id="UP001172083"/>
    </source>
</evidence>
<gene>
    <name evidence="1" type="ORF">QQ020_06030</name>
</gene>